<dbReference type="PANTHER" id="PTHR21310:SF58">
    <property type="entry name" value="AMINOGLYCOSIDE PHOSPHOTRANSFERASE DOMAIN-CONTAINING PROTEIN"/>
    <property type="match status" value="1"/>
</dbReference>
<dbReference type="OrthoDB" id="4177579at2759"/>
<dbReference type="CDD" id="cd05120">
    <property type="entry name" value="APH_ChoK_like"/>
    <property type="match status" value="1"/>
</dbReference>
<reference evidence="2 3" key="1">
    <citation type="submission" date="2017-10" db="EMBL/GenBank/DDBJ databases">
        <title>Comparative genomics in systemic dimorphic fungi from Ajellomycetaceae.</title>
        <authorList>
            <person name="Munoz J.F."/>
            <person name="Mcewen J.G."/>
            <person name="Clay O.K."/>
            <person name="Cuomo C.A."/>
        </authorList>
    </citation>
    <scope>NUCLEOTIDE SEQUENCE [LARGE SCALE GENOMIC DNA]</scope>
    <source>
        <strain evidence="2 3">UAMH5409</strain>
    </source>
</reference>
<keyword evidence="3" id="KW-1185">Reference proteome</keyword>
<evidence type="ECO:0000259" key="1">
    <source>
        <dbReference type="Pfam" id="PF01636"/>
    </source>
</evidence>
<dbReference type="InterPro" id="IPR051678">
    <property type="entry name" value="AGP_Transferase"/>
</dbReference>
<evidence type="ECO:0000313" key="3">
    <source>
        <dbReference type="Proteomes" id="UP000223968"/>
    </source>
</evidence>
<evidence type="ECO:0000313" key="2">
    <source>
        <dbReference type="EMBL" id="PGG95484.1"/>
    </source>
</evidence>
<dbReference type="Pfam" id="PF01636">
    <property type="entry name" value="APH"/>
    <property type="match status" value="1"/>
</dbReference>
<dbReference type="AlphaFoldDB" id="A0A2B7WFY4"/>
<proteinExistence type="predicted"/>
<accession>A0A2B7WFY4</accession>
<name>A0A2B7WFY4_9EURO</name>
<dbReference type="Proteomes" id="UP000223968">
    <property type="component" value="Unassembled WGS sequence"/>
</dbReference>
<dbReference type="PANTHER" id="PTHR21310">
    <property type="entry name" value="AMINOGLYCOSIDE PHOSPHOTRANSFERASE-RELATED-RELATED"/>
    <property type="match status" value="1"/>
</dbReference>
<feature type="domain" description="Aminoglycoside phosphotransferase" evidence="1">
    <location>
        <begin position="235"/>
        <end position="267"/>
    </location>
</feature>
<dbReference type="EMBL" id="PDNB01000341">
    <property type="protein sequence ID" value="PGG95484.1"/>
    <property type="molecule type" value="Genomic_DNA"/>
</dbReference>
<protein>
    <recommendedName>
        <fullName evidence="1">Aminoglycoside phosphotransferase domain-containing protein</fullName>
    </recommendedName>
</protein>
<dbReference type="Gene3D" id="3.90.1200.10">
    <property type="match status" value="1"/>
</dbReference>
<dbReference type="SUPFAM" id="SSF56112">
    <property type="entry name" value="Protein kinase-like (PK-like)"/>
    <property type="match status" value="1"/>
</dbReference>
<gene>
    <name evidence="2" type="ORF">AJ79_10036</name>
</gene>
<dbReference type="InterPro" id="IPR011009">
    <property type="entry name" value="Kinase-like_dom_sf"/>
</dbReference>
<comment type="caution">
    <text evidence="2">The sequence shown here is derived from an EMBL/GenBank/DDBJ whole genome shotgun (WGS) entry which is preliminary data.</text>
</comment>
<organism evidence="2 3">
    <name type="scientific">Helicocarpus griseus UAMH5409</name>
    <dbReference type="NCBI Taxonomy" id="1447875"/>
    <lineage>
        <taxon>Eukaryota</taxon>
        <taxon>Fungi</taxon>
        <taxon>Dikarya</taxon>
        <taxon>Ascomycota</taxon>
        <taxon>Pezizomycotina</taxon>
        <taxon>Eurotiomycetes</taxon>
        <taxon>Eurotiomycetidae</taxon>
        <taxon>Onygenales</taxon>
        <taxon>Ajellomycetaceae</taxon>
        <taxon>Helicocarpus</taxon>
    </lineage>
</organism>
<sequence>MMPPVNRSVLQPSPNRWRLGSRIECERIERECEQIETQTPPAGVLAAWSDGECSYILREMSADSAAPESQDHVSKEVYLVHEGGSSSAVWAIGKSAFCKVKSWHPSMGLESETIAFVREHVPQVPLPEVIYSWIDEDRTFLILKRVQGLTLRDAWLSFSFLQRDLVLRKVASICDLLALKTSAKLQGVSGNPLPERFLAVAKDGFLGPLTSTESLKYFTIPGSNLCPEIGKAFYLYHADLGPGNIMVSEDGSITGILDWEAAGFYPRFWIATKPSIAPGLNFSPSIAGIEEFEWRKRLRMELENRGYPQASGWYMEWRRARPRK</sequence>
<dbReference type="InterPro" id="IPR002575">
    <property type="entry name" value="Aminoglycoside_PTrfase"/>
</dbReference>